<comment type="caution">
    <text evidence="1">The sequence shown here is derived from an EMBL/GenBank/DDBJ whole genome shotgun (WGS) entry which is preliminary data.</text>
</comment>
<dbReference type="AlphaFoldDB" id="A0A523W0S2"/>
<dbReference type="Proteomes" id="UP000319130">
    <property type="component" value="Unassembled WGS sequence"/>
</dbReference>
<evidence type="ECO:0000313" key="1">
    <source>
        <dbReference type="EMBL" id="TET60626.1"/>
    </source>
</evidence>
<dbReference type="GO" id="GO:0016787">
    <property type="term" value="F:hydrolase activity"/>
    <property type="evidence" value="ECO:0007669"/>
    <property type="project" value="UniProtKB-ARBA"/>
</dbReference>
<name>A0A523W0S2_UNCAE</name>
<reference evidence="1 2" key="1">
    <citation type="submission" date="2019-03" db="EMBL/GenBank/DDBJ databases">
        <title>Metabolic potential of uncultured bacteria and archaea associated with petroleum seepage in deep-sea sediments.</title>
        <authorList>
            <person name="Dong X."/>
            <person name="Hubert C."/>
        </authorList>
    </citation>
    <scope>NUCLEOTIDE SEQUENCE [LARGE SCALE GENOMIC DNA]</scope>
    <source>
        <strain evidence="1">E29_bin52</strain>
    </source>
</reference>
<sequence length="492" mass="55226">MKERNIVAYATAPKEISGAYKIEFEEAHGWENTPPSDSVPLETVLEIQPLGGMVKSFYALVIDSKGSGYDRLFLAEGQDAEKALCTIGEGEWSDFLKVGFTTSEGKKEGNFRVKLVELSEDAKRFRLYFTQIFPSSGWTHPDSLARELTEHIGRPYQLLCDIYSPVLGGWIDSKTYLEETENQMTWLAEAGEYLMKNKDWDILFAQWHGIDYTGHCYLGGMDPESSAYKKERAAECEEVMRRVYQMGDAYLGRLMKAAGEDTLIMVVSDHGHIAPRKVFHCNNLLAREGLIAYKEDKDGNPEVDWSKTKAFSPFGSFVYVNLKGREKGGIVGSKDYHNTRDKIIELFQNLKDPNTGENVVNMILRKEEGEFLGLHGDRVGDIVYTLNTNYNDETAWILSKGLPVIDVPPYESSEGIYPFAGVHHTYLPSSKHKVGSMRATLLMKGPGVKKGYRRKTAARTVDITPTICHIMGIHPPRNAEGSVLYDTVGGQE</sequence>
<gene>
    <name evidence="1" type="ORF">E3J48_06450</name>
</gene>
<evidence type="ECO:0000313" key="2">
    <source>
        <dbReference type="Proteomes" id="UP000319130"/>
    </source>
</evidence>
<dbReference type="InterPro" id="IPR017850">
    <property type="entry name" value="Alkaline_phosphatase_core_sf"/>
</dbReference>
<dbReference type="InterPro" id="IPR002591">
    <property type="entry name" value="Phosphodiest/P_Trfase"/>
</dbReference>
<dbReference type="SUPFAM" id="SSF53649">
    <property type="entry name" value="Alkaline phosphatase-like"/>
    <property type="match status" value="1"/>
</dbReference>
<dbReference type="Pfam" id="PF01663">
    <property type="entry name" value="Phosphodiest"/>
    <property type="match status" value="1"/>
</dbReference>
<protein>
    <recommendedName>
        <fullName evidence="3">Phosphodiesterase</fullName>
    </recommendedName>
</protein>
<accession>A0A523W0S2</accession>
<dbReference type="PANTHER" id="PTHR10151:SF120">
    <property type="entry name" value="BIS(5'-ADENOSYL)-TRIPHOSPHATASE"/>
    <property type="match status" value="1"/>
</dbReference>
<dbReference type="Gene3D" id="3.40.720.10">
    <property type="entry name" value="Alkaline Phosphatase, subunit A"/>
    <property type="match status" value="1"/>
</dbReference>
<evidence type="ECO:0008006" key="3">
    <source>
        <dbReference type="Google" id="ProtNLM"/>
    </source>
</evidence>
<dbReference type="EMBL" id="SOIZ01000290">
    <property type="protein sequence ID" value="TET60626.1"/>
    <property type="molecule type" value="Genomic_DNA"/>
</dbReference>
<organism evidence="1 2">
    <name type="scientific">Aerophobetes bacterium</name>
    <dbReference type="NCBI Taxonomy" id="2030807"/>
    <lineage>
        <taxon>Bacteria</taxon>
        <taxon>Candidatus Aerophobota</taxon>
    </lineage>
</organism>
<dbReference type="PANTHER" id="PTHR10151">
    <property type="entry name" value="ECTONUCLEOTIDE PYROPHOSPHATASE/PHOSPHODIESTERASE"/>
    <property type="match status" value="1"/>
</dbReference>
<proteinExistence type="predicted"/>